<keyword evidence="9" id="KW-1185">Reference proteome</keyword>
<evidence type="ECO:0000256" key="5">
    <source>
        <dbReference type="PIRSR" id="PIRSR000105-3"/>
    </source>
</evidence>
<dbReference type="InterPro" id="IPR008927">
    <property type="entry name" value="6-PGluconate_DH-like_C_sf"/>
</dbReference>
<keyword evidence="3 8" id="KW-0560">Oxidoreductase</keyword>
<feature type="binding site" evidence="5">
    <location>
        <position position="117"/>
    </location>
    <ligand>
        <name>CoA</name>
        <dbReference type="ChEBI" id="CHEBI:57287"/>
    </ligand>
</feature>
<dbReference type="InterPro" id="IPR013328">
    <property type="entry name" value="6PGD_dom2"/>
</dbReference>
<feature type="binding site" evidence="5">
    <location>
        <position position="47"/>
    </location>
    <ligand>
        <name>CoA</name>
        <dbReference type="ChEBI" id="CHEBI:57287"/>
    </ligand>
</feature>
<dbReference type="Pfam" id="PF02737">
    <property type="entry name" value="3HCDH_N"/>
    <property type="match status" value="1"/>
</dbReference>
<evidence type="ECO:0000259" key="7">
    <source>
        <dbReference type="Pfam" id="PF02737"/>
    </source>
</evidence>
<evidence type="ECO:0000313" key="9">
    <source>
        <dbReference type="Proteomes" id="UP000271469"/>
    </source>
</evidence>
<feature type="domain" description="3-hydroxyacyl-CoA dehydrogenase NAD binding" evidence="7">
    <location>
        <begin position="4"/>
        <end position="182"/>
    </location>
</feature>
<proteinExistence type="inferred from homology"/>
<dbReference type="AlphaFoldDB" id="A0A3G8JHF9"/>
<dbReference type="NCBIfam" id="NF005875">
    <property type="entry name" value="PRK07819.1"/>
    <property type="match status" value="1"/>
</dbReference>
<evidence type="ECO:0000313" key="8">
    <source>
        <dbReference type="EMBL" id="AZG44527.1"/>
    </source>
</evidence>
<evidence type="ECO:0000256" key="1">
    <source>
        <dbReference type="ARBA" id="ARBA00005086"/>
    </source>
</evidence>
<dbReference type="InterPro" id="IPR022694">
    <property type="entry name" value="3-OHacyl-CoA_DH"/>
</dbReference>
<dbReference type="GO" id="GO:0006635">
    <property type="term" value="P:fatty acid beta-oxidation"/>
    <property type="evidence" value="ECO:0007669"/>
    <property type="project" value="TreeGrafter"/>
</dbReference>
<dbReference type="EC" id="1.1.1.157" evidence="8"/>
<dbReference type="OrthoDB" id="9771883at2"/>
<dbReference type="Gene3D" id="1.10.1040.10">
    <property type="entry name" value="N-(1-d-carboxylethyl)-l-norvaline Dehydrogenase, domain 2"/>
    <property type="match status" value="1"/>
</dbReference>
<dbReference type="PANTHER" id="PTHR48075">
    <property type="entry name" value="3-HYDROXYACYL-COA DEHYDROGENASE FAMILY PROTEIN"/>
    <property type="match status" value="1"/>
</dbReference>
<reference evidence="8 9" key="1">
    <citation type="submission" date="2018-11" db="EMBL/GenBank/DDBJ databases">
        <title>Gordonia insulae sp. nov., isolated from an island soil.</title>
        <authorList>
            <person name="Kim Y.S."/>
            <person name="Kim S.B."/>
        </authorList>
    </citation>
    <scope>NUCLEOTIDE SEQUENCE [LARGE SCALE GENOMIC DNA]</scope>
    <source>
        <strain evidence="8 9">MMS17-SY073</strain>
    </source>
</reference>
<feature type="site" description="Important for catalytic activity" evidence="4">
    <location>
        <position position="138"/>
    </location>
</feature>
<protein>
    <submittedName>
        <fullName evidence="8">3-hydroxybutyryl-CoA dehydrogenase</fullName>
        <ecNumber evidence="8">1.1.1.157</ecNumber>
    </submittedName>
</protein>
<dbReference type="InterPro" id="IPR006108">
    <property type="entry name" value="3HC_DH_C"/>
</dbReference>
<dbReference type="Gene3D" id="3.40.50.720">
    <property type="entry name" value="NAD(P)-binding Rossmann-like Domain"/>
    <property type="match status" value="1"/>
</dbReference>
<dbReference type="SUPFAM" id="SSF51735">
    <property type="entry name" value="NAD(P)-binding Rossmann-fold domains"/>
    <property type="match status" value="1"/>
</dbReference>
<dbReference type="Pfam" id="PF00725">
    <property type="entry name" value="3HCDH"/>
    <property type="match status" value="1"/>
</dbReference>
<dbReference type="FunFam" id="3.40.50.720:FF:000009">
    <property type="entry name" value="Fatty oxidation complex, alpha subunit"/>
    <property type="match status" value="1"/>
</dbReference>
<evidence type="ECO:0000259" key="6">
    <source>
        <dbReference type="Pfam" id="PF00725"/>
    </source>
</evidence>
<dbReference type="EMBL" id="CP033972">
    <property type="protein sequence ID" value="AZG44527.1"/>
    <property type="molecule type" value="Genomic_DNA"/>
</dbReference>
<dbReference type="RefSeq" id="WP_124707375.1">
    <property type="nucleotide sequence ID" value="NZ_CP033972.1"/>
</dbReference>
<gene>
    <name evidence="8" type="primary">fadB2_1</name>
    <name evidence="8" type="ORF">D7316_01113</name>
</gene>
<dbReference type="GO" id="GO:0070403">
    <property type="term" value="F:NAD+ binding"/>
    <property type="evidence" value="ECO:0007669"/>
    <property type="project" value="InterPro"/>
</dbReference>
<dbReference type="GO" id="GO:0008691">
    <property type="term" value="F:3-hydroxybutyryl-CoA dehydrogenase activity"/>
    <property type="evidence" value="ECO:0007669"/>
    <property type="project" value="UniProtKB-EC"/>
</dbReference>
<evidence type="ECO:0000256" key="4">
    <source>
        <dbReference type="PIRSR" id="PIRSR000105-1"/>
    </source>
</evidence>
<organism evidence="8 9">
    <name type="scientific">Gordonia insulae</name>
    <dbReference type="NCBI Taxonomy" id="2420509"/>
    <lineage>
        <taxon>Bacteria</taxon>
        <taxon>Bacillati</taxon>
        <taxon>Actinomycetota</taxon>
        <taxon>Actinomycetes</taxon>
        <taxon>Mycobacteriales</taxon>
        <taxon>Gordoniaceae</taxon>
        <taxon>Gordonia</taxon>
    </lineage>
</organism>
<dbReference type="KEGG" id="gom:D7316_01113"/>
<dbReference type="PANTHER" id="PTHR48075:SF9">
    <property type="entry name" value="3-HYDROXYBUTYRYL-COA DEHYDROGENASE"/>
    <property type="match status" value="1"/>
</dbReference>
<comment type="pathway">
    <text evidence="1">Lipid metabolism; butanoate metabolism.</text>
</comment>
<dbReference type="InterPro" id="IPR036291">
    <property type="entry name" value="NAD(P)-bd_dom_sf"/>
</dbReference>
<dbReference type="InterPro" id="IPR006176">
    <property type="entry name" value="3-OHacyl-CoA_DH_NAD-bd"/>
</dbReference>
<evidence type="ECO:0000256" key="3">
    <source>
        <dbReference type="ARBA" id="ARBA00023002"/>
    </source>
</evidence>
<feature type="domain" description="3-hydroxyacyl-CoA dehydrogenase C-terminal" evidence="6">
    <location>
        <begin position="185"/>
        <end position="281"/>
    </location>
</feature>
<dbReference type="Proteomes" id="UP000271469">
    <property type="component" value="Chromosome"/>
</dbReference>
<accession>A0A3G8JHF9</accession>
<dbReference type="SUPFAM" id="SSF48179">
    <property type="entry name" value="6-phosphogluconate dehydrogenase C-terminal domain-like"/>
    <property type="match status" value="1"/>
</dbReference>
<name>A0A3G8JHF9_9ACTN</name>
<evidence type="ECO:0000256" key="2">
    <source>
        <dbReference type="ARBA" id="ARBA00009463"/>
    </source>
</evidence>
<comment type="similarity">
    <text evidence="2">Belongs to the 3-hydroxyacyl-CoA dehydrogenase family.</text>
</comment>
<dbReference type="PIRSF" id="PIRSF000105">
    <property type="entry name" value="HCDH"/>
    <property type="match status" value="1"/>
</dbReference>
<sequence length="283" mass="30391">MTQLGVVGGGTMGAGIAEIAIRAGDEVLVLERDQSAADAARGRIEKSLSRAVKKAKITEDEAERSLANLRLTTSLSDFGDRELVIEALPEIEDLKVGFFADLDKVTSPEAILATNTSSIPIIRIAKDVADPSRVVGVHFFNPVPVMPLVEIISSLASSPHAIETVTAYARDHLGKRTIQAGDRGGFVVNALLIPYLVSAIRMYESGYASKEDIDAGMVNGCAHPMGPLTLSDTVGLDVVLDVSESLYHEFREPHLAPPPLLQRMVEAGYLGKKTGRGFYDYSE</sequence>
<feature type="binding site" evidence="5">
    <location>
        <position position="54"/>
    </location>
    <ligand>
        <name>CoA</name>
        <dbReference type="ChEBI" id="CHEBI:57287"/>
    </ligand>
</feature>